<evidence type="ECO:0000256" key="1">
    <source>
        <dbReference type="SAM" id="Coils"/>
    </source>
</evidence>
<name>A0A6J5TB38_9CAUD</name>
<dbReference type="SUPFAM" id="SSF52540">
    <property type="entry name" value="P-loop containing nucleoside triphosphate hydrolases"/>
    <property type="match status" value="1"/>
</dbReference>
<accession>A0A6J5TB38</accession>
<protein>
    <submittedName>
        <fullName evidence="2">Endonuclease subunit</fullName>
    </submittedName>
</protein>
<keyword evidence="2" id="KW-0255">Endonuclease</keyword>
<dbReference type="Gene3D" id="3.40.50.300">
    <property type="entry name" value="P-loop containing nucleotide triphosphate hydrolases"/>
    <property type="match status" value="2"/>
</dbReference>
<feature type="coiled-coil region" evidence="1">
    <location>
        <begin position="230"/>
        <end position="294"/>
    </location>
</feature>
<feature type="coiled-coil region" evidence="1">
    <location>
        <begin position="165"/>
        <end position="206"/>
    </location>
</feature>
<organism evidence="2">
    <name type="scientific">uncultured Caudovirales phage</name>
    <dbReference type="NCBI Taxonomy" id="2100421"/>
    <lineage>
        <taxon>Viruses</taxon>
        <taxon>Duplodnaviria</taxon>
        <taxon>Heunggongvirae</taxon>
        <taxon>Uroviricota</taxon>
        <taxon>Caudoviricetes</taxon>
        <taxon>Peduoviridae</taxon>
        <taxon>Maltschvirus</taxon>
        <taxon>Maltschvirus maltsch</taxon>
    </lineage>
</organism>
<keyword evidence="2" id="KW-0378">Hydrolase</keyword>
<keyword evidence="2" id="KW-0540">Nuclease</keyword>
<reference evidence="2" key="1">
    <citation type="submission" date="2020-05" db="EMBL/GenBank/DDBJ databases">
        <authorList>
            <person name="Chiriac C."/>
            <person name="Salcher M."/>
            <person name="Ghai R."/>
            <person name="Kavagutti S V."/>
        </authorList>
    </citation>
    <scope>NUCLEOTIDE SEQUENCE</scope>
</reference>
<dbReference type="PANTHER" id="PTHR32114">
    <property type="entry name" value="ABC TRANSPORTER ABCH.3"/>
    <property type="match status" value="1"/>
</dbReference>
<dbReference type="InterPro" id="IPR027417">
    <property type="entry name" value="P-loop_NTPase"/>
</dbReference>
<keyword evidence="1" id="KW-0175">Coiled coil</keyword>
<sequence length="580" mass="65946">MSVGNVTQALRMDQHGLTLVLGNNLDLGGDGARNGVGKTTMVNALSYAIYGNALTNIRKENLINKTNTKGMLVTVEFEKNGNKYRIERGRKPNLLRFIVDDHEVNEAGTDEGAGENRVTQEAIDKIIGMSSEMFKHLVALNTYTQPFLSLKSNEQRDIIEELLGITQLSEKAEILREQIKLSKEMVREEEARIKAFQESNARVQSTIDDLGRRSRTWDNKKTDDVSAFTLAIQELENTDIEAELEAHRALSTYKENESRLKLANKELATRQSNVKKLQDALSLAQKSLASIQEHQCPSCGQDVHDEKHDQMVLSASAALELTVSSLKEEHSYLAQADMVVRSISQLSERPKTKYQNVEDAAAHKNNLENIRKQLDIKAQEEDPYQEQIETLKKTALAEVSWDEINRVSKLLEHQEFLLKLLTSKDSFVRKRIIEQNLAYLNHRLSYYLDKLQLPHTVSFRSDLEVDISQLGQSFDFDNLSRGERNRLILALSWSFRDVYESFTEPMNLLFIDELVDSGMDAVGIDHSMSVLKAMGREMNRNIFLISHRDELASRVNNVLMVVKENGFTMLDTDVQVNEIN</sequence>
<dbReference type="GO" id="GO:0004519">
    <property type="term" value="F:endonuclease activity"/>
    <property type="evidence" value="ECO:0007669"/>
    <property type="project" value="UniProtKB-KW"/>
</dbReference>
<evidence type="ECO:0000313" key="2">
    <source>
        <dbReference type="EMBL" id="CAB4241474.1"/>
    </source>
</evidence>
<dbReference type="EMBL" id="LR797824">
    <property type="protein sequence ID" value="CAB4241474.1"/>
    <property type="molecule type" value="Genomic_DNA"/>
</dbReference>
<gene>
    <name evidence="2" type="ORF">UFOVP71_12</name>
</gene>
<dbReference type="PANTHER" id="PTHR32114:SF2">
    <property type="entry name" value="ABC TRANSPORTER ABCH.3"/>
    <property type="match status" value="1"/>
</dbReference>
<proteinExistence type="predicted"/>